<dbReference type="PROSITE" id="PS00211">
    <property type="entry name" value="ABC_TRANSPORTER_1"/>
    <property type="match status" value="1"/>
</dbReference>
<dbReference type="InterPro" id="IPR017871">
    <property type="entry name" value="ABC_transporter-like_CS"/>
</dbReference>
<keyword evidence="11" id="KW-1185">Reference proteome</keyword>
<name>D8R9A2_SELML</name>
<evidence type="ECO:0000256" key="1">
    <source>
        <dbReference type="ARBA" id="ARBA00004141"/>
    </source>
</evidence>
<keyword evidence="5 10" id="KW-0067">ATP-binding</keyword>
<keyword evidence="4" id="KW-0547">Nucleotide-binding</keyword>
<dbReference type="AlphaFoldDB" id="D8R9A2"/>
<dbReference type="PROSITE" id="PS50893">
    <property type="entry name" value="ABC_TRANSPORTER_2"/>
    <property type="match status" value="1"/>
</dbReference>
<dbReference type="SUPFAM" id="SSF52540">
    <property type="entry name" value="P-loop containing nucleoside triphosphate hydrolases"/>
    <property type="match status" value="1"/>
</dbReference>
<dbReference type="GO" id="GO:0005524">
    <property type="term" value="F:ATP binding"/>
    <property type="evidence" value="ECO:0007669"/>
    <property type="project" value="UniProtKB-KW"/>
</dbReference>
<dbReference type="PANTHER" id="PTHR48041:SF100">
    <property type="entry name" value="ABC TRANSPORTER-LIKE"/>
    <property type="match status" value="1"/>
</dbReference>
<dbReference type="Pfam" id="PF00005">
    <property type="entry name" value="ABC_tran"/>
    <property type="match status" value="1"/>
</dbReference>
<keyword evidence="2" id="KW-0813">Transport</keyword>
<dbReference type="GO" id="GO:0055085">
    <property type="term" value="P:transmembrane transport"/>
    <property type="evidence" value="ECO:0000318"/>
    <property type="project" value="GO_Central"/>
</dbReference>
<keyword evidence="7 8" id="KW-0472">Membrane</keyword>
<feature type="transmembrane region" description="Helical" evidence="8">
    <location>
        <begin position="509"/>
        <end position="531"/>
    </location>
</feature>
<accession>D8R9A2</accession>
<dbReference type="Gramene" id="EFJ31120">
    <property type="protein sequence ID" value="EFJ31120"/>
    <property type="gene ID" value="SELMODRAFT_88976"/>
</dbReference>
<feature type="transmembrane region" description="Helical" evidence="8">
    <location>
        <begin position="478"/>
        <end position="502"/>
    </location>
</feature>
<gene>
    <name evidence="10" type="primary">SmABCG32</name>
    <name evidence="10" type="ORF">SELMODRAFT_88976</name>
</gene>
<dbReference type="Pfam" id="PF01061">
    <property type="entry name" value="ABC2_membrane"/>
    <property type="match status" value="1"/>
</dbReference>
<evidence type="ECO:0000313" key="10">
    <source>
        <dbReference type="EMBL" id="EFJ31120.1"/>
    </source>
</evidence>
<dbReference type="SMART" id="SM00382">
    <property type="entry name" value="AAA"/>
    <property type="match status" value="1"/>
</dbReference>
<evidence type="ECO:0000256" key="4">
    <source>
        <dbReference type="ARBA" id="ARBA00022741"/>
    </source>
</evidence>
<dbReference type="HOGENOM" id="CLU_000604_57_8_1"/>
<dbReference type="KEGG" id="smo:SELMODRAFT_88976"/>
<evidence type="ECO:0000256" key="6">
    <source>
        <dbReference type="ARBA" id="ARBA00022989"/>
    </source>
</evidence>
<sequence length="622" mass="69366">MRDETVVNIPHVKLYSDEDDSPLHSPRRSVPYEIQVKNLSYHTVPSRASTGVACFVPKNYWPELLQTKTILRNVNCTAKPGELLAIAGPSGAGKSTLLEILAGRITPAKNSSILVNKRPMELSSFRRISGYVMQHDLLFPMLTVAETLMCSAQLRLPSSMPASGKRARVELLMAELGLRGVASSRIGSDAVRGVSGGERRRVSIGVDVIHDPAVLLLDEPTSGLDSAAALQVVAMLHNMAKSHERTIILSIHQPGFRILELIHSIVLLGPGRMIHSGSLQELSDKLFAAGHSFPPQVNVVEYAIETINLIEADRGCDGIIAECFNVPVSKMRCSLEDLFNQRPTFANSRYREILLLSSRCWKTIWRTKQLSLARTAQALGAGFALGSVFTHLGRNVVGVRERYGFFAFTLTFLLTSTSESLPMFLAERQIFERETSRGTYRVSSYVIANTLMFLPFLFVFSLLYTVPAYFLVGLNHSIEAYVFFLLDVWMVVVDANSIVSFFSALVPDYILGNTLVTGTLGAFFLFSGYFVPKDHIPKYWLFMHYLSVFKYPLDAMLINEYESLSDVCFEKVCNLTGRSVLAESGLEHSSKWMNLGVSAIFAVVYRLLAYLVLRFKPRHKQH</sequence>
<dbReference type="InterPro" id="IPR027417">
    <property type="entry name" value="P-loop_NTPase"/>
</dbReference>
<evidence type="ECO:0000256" key="2">
    <source>
        <dbReference type="ARBA" id="ARBA00022448"/>
    </source>
</evidence>
<dbReference type="GO" id="GO:0140359">
    <property type="term" value="F:ABC-type transporter activity"/>
    <property type="evidence" value="ECO:0007669"/>
    <property type="project" value="InterPro"/>
</dbReference>
<feature type="transmembrane region" description="Helical" evidence="8">
    <location>
        <begin position="403"/>
        <end position="425"/>
    </location>
</feature>
<dbReference type="InterPro" id="IPR013525">
    <property type="entry name" value="ABC2_TM"/>
</dbReference>
<evidence type="ECO:0000313" key="11">
    <source>
        <dbReference type="Proteomes" id="UP000001514"/>
    </source>
</evidence>
<organism evidence="11">
    <name type="scientific">Selaginella moellendorffii</name>
    <name type="common">Spikemoss</name>
    <dbReference type="NCBI Taxonomy" id="88036"/>
    <lineage>
        <taxon>Eukaryota</taxon>
        <taxon>Viridiplantae</taxon>
        <taxon>Streptophyta</taxon>
        <taxon>Embryophyta</taxon>
        <taxon>Tracheophyta</taxon>
        <taxon>Lycopodiopsida</taxon>
        <taxon>Selaginellales</taxon>
        <taxon>Selaginellaceae</taxon>
        <taxon>Selaginella</taxon>
    </lineage>
</organism>
<dbReference type="eggNOG" id="KOG0061">
    <property type="taxonomic scope" value="Eukaryota"/>
</dbReference>
<evidence type="ECO:0000256" key="7">
    <source>
        <dbReference type="ARBA" id="ARBA00023136"/>
    </source>
</evidence>
<dbReference type="InterPro" id="IPR050352">
    <property type="entry name" value="ABCG_transporters"/>
</dbReference>
<evidence type="ECO:0000256" key="3">
    <source>
        <dbReference type="ARBA" id="ARBA00022692"/>
    </source>
</evidence>
<dbReference type="InParanoid" id="D8R9A2"/>
<proteinExistence type="predicted"/>
<dbReference type="EMBL" id="GL377574">
    <property type="protein sequence ID" value="EFJ31120.1"/>
    <property type="molecule type" value="Genomic_DNA"/>
</dbReference>
<dbReference type="GO" id="GO:0016887">
    <property type="term" value="F:ATP hydrolysis activity"/>
    <property type="evidence" value="ECO:0007669"/>
    <property type="project" value="InterPro"/>
</dbReference>
<keyword evidence="6 8" id="KW-1133">Transmembrane helix</keyword>
<feature type="transmembrane region" description="Helical" evidence="8">
    <location>
        <begin position="446"/>
        <end position="472"/>
    </location>
</feature>
<reference evidence="10 11" key="1">
    <citation type="journal article" date="2011" name="Science">
        <title>The Selaginella genome identifies genetic changes associated with the evolution of vascular plants.</title>
        <authorList>
            <person name="Banks J.A."/>
            <person name="Nishiyama T."/>
            <person name="Hasebe M."/>
            <person name="Bowman J.L."/>
            <person name="Gribskov M."/>
            <person name="dePamphilis C."/>
            <person name="Albert V.A."/>
            <person name="Aono N."/>
            <person name="Aoyama T."/>
            <person name="Ambrose B.A."/>
            <person name="Ashton N.W."/>
            <person name="Axtell M.J."/>
            <person name="Barker E."/>
            <person name="Barker M.S."/>
            <person name="Bennetzen J.L."/>
            <person name="Bonawitz N.D."/>
            <person name="Chapple C."/>
            <person name="Cheng C."/>
            <person name="Correa L.G."/>
            <person name="Dacre M."/>
            <person name="DeBarry J."/>
            <person name="Dreyer I."/>
            <person name="Elias M."/>
            <person name="Engstrom E.M."/>
            <person name="Estelle M."/>
            <person name="Feng L."/>
            <person name="Finet C."/>
            <person name="Floyd S.K."/>
            <person name="Frommer W.B."/>
            <person name="Fujita T."/>
            <person name="Gramzow L."/>
            <person name="Gutensohn M."/>
            <person name="Harholt J."/>
            <person name="Hattori M."/>
            <person name="Heyl A."/>
            <person name="Hirai T."/>
            <person name="Hiwatashi Y."/>
            <person name="Ishikawa M."/>
            <person name="Iwata M."/>
            <person name="Karol K.G."/>
            <person name="Koehler B."/>
            <person name="Kolukisaoglu U."/>
            <person name="Kubo M."/>
            <person name="Kurata T."/>
            <person name="Lalonde S."/>
            <person name="Li K."/>
            <person name="Li Y."/>
            <person name="Litt A."/>
            <person name="Lyons E."/>
            <person name="Manning G."/>
            <person name="Maruyama T."/>
            <person name="Michael T.P."/>
            <person name="Mikami K."/>
            <person name="Miyazaki S."/>
            <person name="Morinaga S."/>
            <person name="Murata T."/>
            <person name="Mueller-Roeber B."/>
            <person name="Nelson D.R."/>
            <person name="Obara M."/>
            <person name="Oguri Y."/>
            <person name="Olmstead R.G."/>
            <person name="Onodera N."/>
            <person name="Petersen B.L."/>
            <person name="Pils B."/>
            <person name="Prigge M."/>
            <person name="Rensing S.A."/>
            <person name="Riano-Pachon D.M."/>
            <person name="Roberts A.W."/>
            <person name="Sato Y."/>
            <person name="Scheller H.V."/>
            <person name="Schulz B."/>
            <person name="Schulz C."/>
            <person name="Shakirov E.V."/>
            <person name="Shibagaki N."/>
            <person name="Shinohara N."/>
            <person name="Shippen D.E."/>
            <person name="Soerensen I."/>
            <person name="Sotooka R."/>
            <person name="Sugimoto N."/>
            <person name="Sugita M."/>
            <person name="Sumikawa N."/>
            <person name="Tanurdzic M."/>
            <person name="Theissen G."/>
            <person name="Ulvskov P."/>
            <person name="Wakazuki S."/>
            <person name="Weng J.K."/>
            <person name="Willats W.W."/>
            <person name="Wipf D."/>
            <person name="Wolf P.G."/>
            <person name="Yang L."/>
            <person name="Zimmer A.D."/>
            <person name="Zhu Q."/>
            <person name="Mitros T."/>
            <person name="Hellsten U."/>
            <person name="Loque D."/>
            <person name="Otillar R."/>
            <person name="Salamov A."/>
            <person name="Schmutz J."/>
            <person name="Shapiro H."/>
            <person name="Lindquist E."/>
            <person name="Lucas S."/>
            <person name="Rokhsar D."/>
            <person name="Grigoriev I.V."/>
        </authorList>
    </citation>
    <scope>NUCLEOTIDE SEQUENCE [LARGE SCALE GENOMIC DNA]</scope>
</reference>
<dbReference type="GO" id="GO:0042626">
    <property type="term" value="F:ATPase-coupled transmembrane transporter activity"/>
    <property type="evidence" value="ECO:0000318"/>
    <property type="project" value="GO_Central"/>
</dbReference>
<dbReference type="PANTHER" id="PTHR48041">
    <property type="entry name" value="ABC TRANSPORTER G FAMILY MEMBER 28"/>
    <property type="match status" value="1"/>
</dbReference>
<dbReference type="FunCoup" id="D8R9A2">
    <property type="interactions" value="78"/>
</dbReference>
<dbReference type="InterPro" id="IPR003593">
    <property type="entry name" value="AAA+_ATPase"/>
</dbReference>
<protein>
    <submittedName>
        <fullName evidence="10">ATP-binding cassette transporter</fullName>
    </submittedName>
</protein>
<evidence type="ECO:0000259" key="9">
    <source>
        <dbReference type="PROSITE" id="PS50893"/>
    </source>
</evidence>
<evidence type="ECO:0000256" key="8">
    <source>
        <dbReference type="SAM" id="Phobius"/>
    </source>
</evidence>
<dbReference type="InterPro" id="IPR003439">
    <property type="entry name" value="ABC_transporter-like_ATP-bd"/>
</dbReference>
<comment type="subcellular location">
    <subcellularLocation>
        <location evidence="1">Membrane</location>
        <topology evidence="1">Multi-pass membrane protein</topology>
    </subcellularLocation>
</comment>
<dbReference type="Gene3D" id="3.40.50.300">
    <property type="entry name" value="P-loop containing nucleotide triphosphate hydrolases"/>
    <property type="match status" value="1"/>
</dbReference>
<feature type="transmembrane region" description="Helical" evidence="8">
    <location>
        <begin position="592"/>
        <end position="613"/>
    </location>
</feature>
<feature type="domain" description="ABC transporter" evidence="9">
    <location>
        <begin position="34"/>
        <end position="295"/>
    </location>
</feature>
<evidence type="ECO:0000256" key="5">
    <source>
        <dbReference type="ARBA" id="ARBA00022840"/>
    </source>
</evidence>
<dbReference type="GO" id="GO:0016020">
    <property type="term" value="C:membrane"/>
    <property type="evidence" value="ECO:0000318"/>
    <property type="project" value="GO_Central"/>
</dbReference>
<dbReference type="Proteomes" id="UP000001514">
    <property type="component" value="Unassembled WGS sequence"/>
</dbReference>
<keyword evidence="3 8" id="KW-0812">Transmembrane</keyword>
<dbReference type="FunFam" id="3.40.50.300:FF:001473">
    <property type="entry name" value="ATP-binding cassette transporter"/>
    <property type="match status" value="1"/>
</dbReference>